<keyword evidence="1" id="KW-1133">Transmembrane helix</keyword>
<gene>
    <name evidence="2" type="ORF">GA0061101_1682</name>
</gene>
<dbReference type="AlphaFoldDB" id="A0A1C3XMM1"/>
<protein>
    <submittedName>
        <fullName evidence="2">Uncharacterized protein</fullName>
    </submittedName>
</protein>
<dbReference type="EMBL" id="FMAF01000068">
    <property type="protein sequence ID" value="SCB53254.1"/>
    <property type="molecule type" value="Genomic_DNA"/>
</dbReference>
<accession>A0A1C3XMM1</accession>
<feature type="transmembrane region" description="Helical" evidence="1">
    <location>
        <begin position="43"/>
        <end position="65"/>
    </location>
</feature>
<dbReference type="Proteomes" id="UP000199205">
    <property type="component" value="Unassembled WGS sequence"/>
</dbReference>
<evidence type="ECO:0000313" key="3">
    <source>
        <dbReference type="Proteomes" id="UP000199205"/>
    </source>
</evidence>
<keyword evidence="1" id="KW-0472">Membrane</keyword>
<proteinExistence type="predicted"/>
<organism evidence="2 3">
    <name type="scientific">Rhizobium lusitanum</name>
    <dbReference type="NCBI Taxonomy" id="293958"/>
    <lineage>
        <taxon>Bacteria</taxon>
        <taxon>Pseudomonadati</taxon>
        <taxon>Pseudomonadota</taxon>
        <taxon>Alphaproteobacteria</taxon>
        <taxon>Hyphomicrobiales</taxon>
        <taxon>Rhizobiaceae</taxon>
        <taxon>Rhizobium/Agrobacterium group</taxon>
        <taxon>Rhizobium</taxon>
    </lineage>
</organism>
<sequence length="77" mass="8190">MAVWPGFDRMTKARRVAMFTLSCLGILLAGLLGFHLAGVLAMILFAPLGAIAGLILGSVTLRGFLELISELLKTAFL</sequence>
<feature type="transmembrane region" description="Helical" evidence="1">
    <location>
        <begin position="16"/>
        <end position="37"/>
    </location>
</feature>
<reference evidence="3" key="1">
    <citation type="submission" date="2016-08" db="EMBL/GenBank/DDBJ databases">
        <authorList>
            <person name="Varghese N."/>
            <person name="Submissions Spin"/>
        </authorList>
    </citation>
    <scope>NUCLEOTIDE SEQUENCE [LARGE SCALE GENOMIC DNA]</scope>
    <source>
        <strain evidence="3">P1-7</strain>
    </source>
</reference>
<name>A0A1C3XMM1_9HYPH</name>
<evidence type="ECO:0000313" key="2">
    <source>
        <dbReference type="EMBL" id="SCB53254.1"/>
    </source>
</evidence>
<keyword evidence="1" id="KW-0812">Transmembrane</keyword>
<evidence type="ECO:0000256" key="1">
    <source>
        <dbReference type="SAM" id="Phobius"/>
    </source>
</evidence>